<keyword evidence="2" id="KW-1185">Reference proteome</keyword>
<dbReference type="PANTHER" id="PTHR24148">
    <property type="entry name" value="ANKYRIN REPEAT DOMAIN-CONTAINING PROTEIN 39 HOMOLOG-RELATED"/>
    <property type="match status" value="1"/>
</dbReference>
<proteinExistence type="predicted"/>
<dbReference type="OrthoDB" id="2157530at2759"/>
<dbReference type="Pfam" id="PF26639">
    <property type="entry name" value="Het-6_barrel"/>
    <property type="match status" value="1"/>
</dbReference>
<dbReference type="PANTHER" id="PTHR24148:SF73">
    <property type="entry name" value="HET DOMAIN PROTEIN (AFU_ORTHOLOGUE AFUA_8G01020)"/>
    <property type="match status" value="1"/>
</dbReference>
<reference evidence="1" key="1">
    <citation type="journal article" date="2020" name="Stud. Mycol.">
        <title>101 Dothideomycetes genomes: a test case for predicting lifestyles and emergence of pathogens.</title>
        <authorList>
            <person name="Haridas S."/>
            <person name="Albert R."/>
            <person name="Binder M."/>
            <person name="Bloem J."/>
            <person name="Labutti K."/>
            <person name="Salamov A."/>
            <person name="Andreopoulos B."/>
            <person name="Baker S."/>
            <person name="Barry K."/>
            <person name="Bills G."/>
            <person name="Bluhm B."/>
            <person name="Cannon C."/>
            <person name="Castanera R."/>
            <person name="Culley D."/>
            <person name="Daum C."/>
            <person name="Ezra D."/>
            <person name="Gonzalez J."/>
            <person name="Henrissat B."/>
            <person name="Kuo A."/>
            <person name="Liang C."/>
            <person name="Lipzen A."/>
            <person name="Lutzoni F."/>
            <person name="Magnuson J."/>
            <person name="Mondo S."/>
            <person name="Nolan M."/>
            <person name="Ohm R."/>
            <person name="Pangilinan J."/>
            <person name="Park H.-J."/>
            <person name="Ramirez L."/>
            <person name="Alfaro M."/>
            <person name="Sun H."/>
            <person name="Tritt A."/>
            <person name="Yoshinaga Y."/>
            <person name="Zwiers L.-H."/>
            <person name="Turgeon B."/>
            <person name="Goodwin S."/>
            <person name="Spatafora J."/>
            <person name="Crous P."/>
            <person name="Grigoriev I."/>
        </authorList>
    </citation>
    <scope>NUCLEOTIDE SEQUENCE</scope>
    <source>
        <strain evidence="1">CBS 121167</strain>
    </source>
</reference>
<dbReference type="GeneID" id="54292468"/>
<name>A0A6A6BQB1_9PEZI</name>
<evidence type="ECO:0000313" key="2">
    <source>
        <dbReference type="Proteomes" id="UP000799438"/>
    </source>
</evidence>
<evidence type="ECO:0000313" key="1">
    <source>
        <dbReference type="EMBL" id="KAF2146190.1"/>
    </source>
</evidence>
<protein>
    <submittedName>
        <fullName evidence="1">Uncharacterized protein</fullName>
    </submittedName>
</protein>
<dbReference type="AlphaFoldDB" id="A0A6A6BQB1"/>
<gene>
    <name evidence="1" type="ORF">K452DRAFT_107214</name>
</gene>
<accession>A0A6A6BQB1</accession>
<dbReference type="InterPro" id="IPR052895">
    <property type="entry name" value="HetReg/Transcr_Mod"/>
</dbReference>
<dbReference type="RefSeq" id="XP_033401899.1">
    <property type="nucleotide sequence ID" value="XM_033534976.1"/>
</dbReference>
<dbReference type="EMBL" id="ML995476">
    <property type="protein sequence ID" value="KAF2146190.1"/>
    <property type="molecule type" value="Genomic_DNA"/>
</dbReference>
<organism evidence="1 2">
    <name type="scientific">Aplosporella prunicola CBS 121167</name>
    <dbReference type="NCBI Taxonomy" id="1176127"/>
    <lineage>
        <taxon>Eukaryota</taxon>
        <taxon>Fungi</taxon>
        <taxon>Dikarya</taxon>
        <taxon>Ascomycota</taxon>
        <taxon>Pezizomycotina</taxon>
        <taxon>Dothideomycetes</taxon>
        <taxon>Dothideomycetes incertae sedis</taxon>
        <taxon>Botryosphaeriales</taxon>
        <taxon>Aplosporellaceae</taxon>
        <taxon>Aplosporella</taxon>
    </lineage>
</organism>
<sequence length="160" mass="17875">MNVSKYDALKNRPYIGGGKCKDAFWRLLVKDVIQIGGHHSGVTQYRRVVPTDLRIFLRELGQQDGLHFALPLSMADQRFFVTKRGFIGQGPVDVEIGDHVYVLFGSRVPFVLRPVDARSGAPGTQHSRSFQYIGDAYVHGIMDGEALYDVEAPIEIVSLE</sequence>
<dbReference type="Proteomes" id="UP000799438">
    <property type="component" value="Unassembled WGS sequence"/>
</dbReference>